<dbReference type="EMBL" id="JBDKWZ010000001">
    <property type="protein sequence ID" value="MEN7546494.1"/>
    <property type="molecule type" value="Genomic_DNA"/>
</dbReference>
<keyword evidence="1" id="KW-0732">Signal</keyword>
<keyword evidence="3" id="KW-1185">Reference proteome</keyword>
<evidence type="ECO:0000313" key="2">
    <source>
        <dbReference type="EMBL" id="MEN7546494.1"/>
    </source>
</evidence>
<feature type="chain" id="PRO_5043331530" evidence="1">
    <location>
        <begin position="21"/>
        <end position="433"/>
    </location>
</feature>
<dbReference type="Proteomes" id="UP001403385">
    <property type="component" value="Unassembled WGS sequence"/>
</dbReference>
<sequence>MTKLSTIILVLLGISLTSLAQKKLEKGVVYTINGDSIQGQIDYKNWDQNPEKFTFQTSNGVKTKYDLTTAKGFKVFRSDGFSEVYERAIVEVETSPYRIPYSFSPELDYQLDTVFLQVLALGKVNLYYLKDKEGKEHLFASKVEESSKPTELILKKYYNSDPSDGQKNIATISKYRNQLTALTIDCKDISMATINRLPYKKGAITKLVEKYNQCGNKESQNAYTFQKQKLKPQIWLNAGLTSTELSFEGKSSNKIEKADFDQNYSWVAGIGLNFYIPRTKQRLAIYPELLLRSYSTEGFYKDQIYNEENHTNYNYSFDLLYLKLNALVKLRLKPEGFTPFIIGGVSGAYALKDDNTLVKENVTYSTKQVYNSPAIKDFRSFEQAWVVGFGLEGNRLGVEFRYENSNGMVDYVELDSSVKTLYLVTRVRLGKKN</sequence>
<proteinExistence type="predicted"/>
<dbReference type="RefSeq" id="WP_346819281.1">
    <property type="nucleotide sequence ID" value="NZ_JBDKWZ010000001.1"/>
</dbReference>
<organism evidence="2 3">
    <name type="scientific">Rapidithrix thailandica</name>
    <dbReference type="NCBI Taxonomy" id="413964"/>
    <lineage>
        <taxon>Bacteria</taxon>
        <taxon>Pseudomonadati</taxon>
        <taxon>Bacteroidota</taxon>
        <taxon>Cytophagia</taxon>
        <taxon>Cytophagales</taxon>
        <taxon>Flammeovirgaceae</taxon>
        <taxon>Rapidithrix</taxon>
    </lineage>
</organism>
<reference evidence="2 3" key="1">
    <citation type="submission" date="2024-04" db="EMBL/GenBank/DDBJ databases">
        <title>Novel genus in family Flammeovirgaceae.</title>
        <authorList>
            <person name="Nguyen T.H."/>
            <person name="Vuong T.Q."/>
            <person name="Le H."/>
            <person name="Kim S.-G."/>
        </authorList>
    </citation>
    <scope>NUCLEOTIDE SEQUENCE [LARGE SCALE GENOMIC DNA]</scope>
    <source>
        <strain evidence="2 3">JCM 23209</strain>
    </source>
</reference>
<name>A0AAW9RNV4_9BACT</name>
<protein>
    <submittedName>
        <fullName evidence="2">Porin family protein</fullName>
    </submittedName>
</protein>
<evidence type="ECO:0000313" key="3">
    <source>
        <dbReference type="Proteomes" id="UP001403385"/>
    </source>
</evidence>
<comment type="caution">
    <text evidence="2">The sequence shown here is derived from an EMBL/GenBank/DDBJ whole genome shotgun (WGS) entry which is preliminary data.</text>
</comment>
<gene>
    <name evidence="2" type="ORF">AAG747_01155</name>
</gene>
<accession>A0AAW9RNV4</accession>
<feature type="signal peptide" evidence="1">
    <location>
        <begin position="1"/>
        <end position="20"/>
    </location>
</feature>
<evidence type="ECO:0000256" key="1">
    <source>
        <dbReference type="SAM" id="SignalP"/>
    </source>
</evidence>
<dbReference type="AlphaFoldDB" id="A0AAW9RNV4"/>